<evidence type="ECO:0000256" key="3">
    <source>
        <dbReference type="PIRSR" id="PIRSR607837-1"/>
    </source>
</evidence>
<evidence type="ECO:0000256" key="2">
    <source>
        <dbReference type="ARBA" id="ARBA00022723"/>
    </source>
</evidence>
<accession>A0A081CQC0</accession>
<proteinExistence type="inferred from homology"/>
<evidence type="ECO:0000256" key="1">
    <source>
        <dbReference type="ARBA" id="ARBA00008635"/>
    </source>
</evidence>
<dbReference type="InterPro" id="IPR034660">
    <property type="entry name" value="DinB/YfiT-like"/>
</dbReference>
<comment type="similarity">
    <text evidence="1">Belongs to the DinB family.</text>
</comment>
<dbReference type="AlphaFoldDB" id="A0A081CQC0"/>
<dbReference type="Proteomes" id="UP000028701">
    <property type="component" value="Unassembled WGS sequence"/>
</dbReference>
<gene>
    <name evidence="4" type="ORF">RRU01S_03_00330</name>
</gene>
<feature type="binding site" evidence="3">
    <location>
        <position position="67"/>
    </location>
    <ligand>
        <name>a divalent metal cation</name>
        <dbReference type="ChEBI" id="CHEBI:60240"/>
    </ligand>
</feature>
<dbReference type="InterPro" id="IPR007837">
    <property type="entry name" value="DinB"/>
</dbReference>
<comment type="caution">
    <text evidence="4">The sequence shown here is derived from an EMBL/GenBank/DDBJ whole genome shotgun (WGS) entry which is preliminary data.</text>
</comment>
<protein>
    <recommendedName>
        <fullName evidence="6">Damage-inducible protein DinB</fullName>
    </recommendedName>
</protein>
<name>A0A081CQC0_9HYPH</name>
<dbReference type="PANTHER" id="PTHR37302:SF3">
    <property type="entry name" value="DAMAGE-INDUCIBLE PROTEIN DINB"/>
    <property type="match status" value="1"/>
</dbReference>
<dbReference type="EMBL" id="BBJU01000003">
    <property type="protein sequence ID" value="GAK68866.1"/>
    <property type="molecule type" value="Genomic_DNA"/>
</dbReference>
<organism evidence="4 5">
    <name type="scientific">Agrobacterium rubi TR3 = NBRC 13261</name>
    <dbReference type="NCBI Taxonomy" id="1368415"/>
    <lineage>
        <taxon>Bacteria</taxon>
        <taxon>Pseudomonadati</taxon>
        <taxon>Pseudomonadota</taxon>
        <taxon>Alphaproteobacteria</taxon>
        <taxon>Hyphomicrobiales</taxon>
        <taxon>Rhizobiaceae</taxon>
        <taxon>Rhizobium/Agrobacterium group</taxon>
        <taxon>Agrobacterium</taxon>
    </lineage>
</organism>
<keyword evidence="2 3" id="KW-0479">Metal-binding</keyword>
<feature type="binding site" evidence="3">
    <location>
        <position position="155"/>
    </location>
    <ligand>
        <name>a divalent metal cation</name>
        <dbReference type="ChEBI" id="CHEBI:60240"/>
    </ligand>
</feature>
<dbReference type="eggNOG" id="COG2318">
    <property type="taxonomic scope" value="Bacteria"/>
</dbReference>
<evidence type="ECO:0008006" key="6">
    <source>
        <dbReference type="Google" id="ProtNLM"/>
    </source>
</evidence>
<evidence type="ECO:0000313" key="4">
    <source>
        <dbReference type="EMBL" id="GAK68866.1"/>
    </source>
</evidence>
<dbReference type="SUPFAM" id="SSF109854">
    <property type="entry name" value="DinB/YfiT-like putative metalloenzymes"/>
    <property type="match status" value="1"/>
</dbReference>
<feature type="binding site" evidence="3">
    <location>
        <position position="151"/>
    </location>
    <ligand>
        <name>a divalent metal cation</name>
        <dbReference type="ChEBI" id="CHEBI:60240"/>
    </ligand>
</feature>
<sequence>MTALSVPTTDVSERAMSYDPCRVFRKLARNNRLANIRLHTACGLLSQEEFVAPRTSFFSTIRATLNHIYLVDLFYLDALKGGTLGYAAFAQEEPFGDIPALRDEQAQLDEDLIAFVDMLKPDDLAATVRVHRAERIQQDRCDDILTHLFQHQTHHRGQVHAMLSGTSVKPPQLDEFIVGDDAGVRKVELDALGWSERDLMFPEDKTYD</sequence>
<dbReference type="Gene3D" id="1.20.120.450">
    <property type="entry name" value="dinb family like domain"/>
    <property type="match status" value="1"/>
</dbReference>
<evidence type="ECO:0000313" key="5">
    <source>
        <dbReference type="Proteomes" id="UP000028701"/>
    </source>
</evidence>
<dbReference type="PANTHER" id="PTHR37302">
    <property type="entry name" value="SLR1116 PROTEIN"/>
    <property type="match status" value="1"/>
</dbReference>
<reference evidence="4 5" key="1">
    <citation type="submission" date="2014-08" db="EMBL/GenBank/DDBJ databases">
        <title>Whole genome shotgun sequence of Rhizobium rubi NBRC 13261.</title>
        <authorList>
            <person name="Katano-Makiyama Y."/>
            <person name="Hosoyama A."/>
            <person name="Hashimoto M."/>
            <person name="Hosoyama Y."/>
            <person name="Noguchi M."/>
            <person name="Tsuchikane K."/>
            <person name="Uohara A."/>
            <person name="Ohji S."/>
            <person name="Ichikawa N."/>
            <person name="Kimura A."/>
            <person name="Yamazoe A."/>
            <person name="Fujita N."/>
        </authorList>
    </citation>
    <scope>NUCLEOTIDE SEQUENCE [LARGE SCALE GENOMIC DNA]</scope>
    <source>
        <strain evidence="4 5">NBRC 13261</strain>
    </source>
</reference>
<dbReference type="Pfam" id="PF05163">
    <property type="entry name" value="DinB"/>
    <property type="match status" value="1"/>
</dbReference>
<dbReference type="GO" id="GO:0046872">
    <property type="term" value="F:metal ion binding"/>
    <property type="evidence" value="ECO:0007669"/>
    <property type="project" value="UniProtKB-KW"/>
</dbReference>